<dbReference type="AlphaFoldDB" id="C6BQE0"/>
<protein>
    <submittedName>
        <fullName evidence="1">Uncharacterized protein</fullName>
    </submittedName>
</protein>
<gene>
    <name evidence="1" type="ordered locus">Rpic12D_4752</name>
</gene>
<organism evidence="1">
    <name type="scientific">Ralstonia pickettii (strain 12D)</name>
    <dbReference type="NCBI Taxonomy" id="428406"/>
    <lineage>
        <taxon>Bacteria</taxon>
        <taxon>Pseudomonadati</taxon>
        <taxon>Pseudomonadota</taxon>
        <taxon>Betaproteobacteria</taxon>
        <taxon>Burkholderiales</taxon>
        <taxon>Burkholderiaceae</taxon>
        <taxon>Ralstonia</taxon>
    </lineage>
</organism>
<accession>C6BQE0</accession>
<proteinExistence type="predicted"/>
<name>C6BQE0_RALP1</name>
<reference evidence="1" key="1">
    <citation type="submission" date="2009-06" db="EMBL/GenBank/DDBJ databases">
        <title>Complete sequence plasmid 1 of Ralstonia pickettii 12D.</title>
        <authorList>
            <consortium name="US DOE Joint Genome Institute"/>
            <person name="Lucas S."/>
            <person name="Copeland A."/>
            <person name="Lapidus A."/>
            <person name="Glavina del Rio T."/>
            <person name="Dalin E."/>
            <person name="Tice H."/>
            <person name="Bruce D."/>
            <person name="Goodwin L."/>
            <person name="Pitluck S."/>
            <person name="Sims D."/>
            <person name="Meincke L."/>
            <person name="Brettin T."/>
            <person name="Detter J.C."/>
            <person name="Han C."/>
            <person name="Larimer F."/>
            <person name="Land M."/>
            <person name="Hauser L."/>
            <person name="Kyrpides N."/>
            <person name="Ovchinnikova G."/>
            <person name="Marsh T."/>
            <person name="Richardson P."/>
        </authorList>
    </citation>
    <scope>NUCLEOTIDE SEQUENCE [LARGE SCALE GENOMIC DNA]</scope>
    <source>
        <strain evidence="1">12D</strain>
        <plasmid>12D</plasmid>
        <plasmid evidence="1">pRp12D01</plasmid>
    </source>
</reference>
<dbReference type="EMBL" id="CP001646">
    <property type="protein sequence ID" value="ACS65987.1"/>
    <property type="molecule type" value="Genomic_DNA"/>
</dbReference>
<evidence type="ECO:0000313" key="1">
    <source>
        <dbReference type="EMBL" id="ACS65987.1"/>
    </source>
</evidence>
<keyword evidence="1" id="KW-0614">Plasmid</keyword>
<dbReference type="KEGG" id="rpf:Rpic12D_4752"/>
<sequence>MTMLYRTILFLVLAGYGLYYNTAFNVVPPSSDAQVRSQAGHHQAGSHQEGSK</sequence>
<geneLocation type="plasmid" evidence="1">
    <name>pRp12D01</name>
</geneLocation>
<dbReference type="HOGENOM" id="CLU_3083919_0_0_4"/>